<dbReference type="Proteomes" id="UP000288096">
    <property type="component" value="Unassembled WGS sequence"/>
</dbReference>
<keyword evidence="2" id="KW-1133">Transmembrane helix</keyword>
<proteinExistence type="predicted"/>
<keyword evidence="5" id="KW-1185">Reference proteome</keyword>
<accession>A0A401FUX9</accession>
<sequence>MSKKKPDMLFKVILFCAILITLMVGGFWFWPRTPPTAPEQKPALRPKTDADSEKVAPDPAEPPRPVIRFEENDEAFQELMRRRKAEYGLEKGVDMIVRADESVRIGDTTLPMREILDKIRLKKGGVVESDLGEQPARKGHIEALFSRLRAAEDRFRSLENRLADPDADRDAATFQEQVREHAALSEVLETWQQYRETLKAYNKNADLLKAGEIRPELQAQSDALVQERTALKAALRNRLAALEPESEVPADDGELFGRLDRIEDRFRTLTDTAGTSPEETEMAGVRARIRERAALRGVMGDYQAYRAITEEVEKNRTLLAKDESHIRQELRERGIALRLKRDDLENTLTARLMPDKKVDLYGVYVVRPGDNVWNIHFRFLQEYFKHRDIILSSRSDEPVRPGISSGVGKILKFSENMVYIYNIREHELGADLNLIHPLSKIVVFNMGQAFELLSQVDFKNIRHIRFDGETLWIPAE</sequence>
<dbReference type="Pfam" id="PF03462">
    <property type="entry name" value="PCRF"/>
    <property type="match status" value="1"/>
</dbReference>
<reference evidence="5" key="1">
    <citation type="submission" date="2017-11" db="EMBL/GenBank/DDBJ databases">
        <authorList>
            <person name="Watanabe M."/>
            <person name="Kojima H."/>
        </authorList>
    </citation>
    <scope>NUCLEOTIDE SEQUENCE [LARGE SCALE GENOMIC DNA]</scope>
    <source>
        <strain evidence="5">Tokyo 01</strain>
    </source>
</reference>
<dbReference type="AlphaFoldDB" id="A0A401FUX9"/>
<keyword evidence="2" id="KW-0472">Membrane</keyword>
<feature type="transmembrane region" description="Helical" evidence="2">
    <location>
        <begin position="12"/>
        <end position="30"/>
    </location>
</feature>
<comment type="caution">
    <text evidence="4">The sequence shown here is derived from an EMBL/GenBank/DDBJ whole genome shotgun (WGS) entry which is preliminary data.</text>
</comment>
<dbReference type="InterPro" id="IPR005139">
    <property type="entry name" value="PCRF"/>
</dbReference>
<reference evidence="5" key="2">
    <citation type="submission" date="2019-01" db="EMBL/GenBank/DDBJ databases">
        <title>Genome sequence of Desulfonema ishimotonii strain Tokyo 01.</title>
        <authorList>
            <person name="Fukui M."/>
        </authorList>
    </citation>
    <scope>NUCLEOTIDE SEQUENCE [LARGE SCALE GENOMIC DNA]</scope>
    <source>
        <strain evidence="5">Tokyo 01</strain>
    </source>
</reference>
<evidence type="ECO:0000256" key="1">
    <source>
        <dbReference type="SAM" id="MobiDB-lite"/>
    </source>
</evidence>
<organism evidence="4 5">
    <name type="scientific">Desulfonema ishimotonii</name>
    <dbReference type="NCBI Taxonomy" id="45657"/>
    <lineage>
        <taxon>Bacteria</taxon>
        <taxon>Pseudomonadati</taxon>
        <taxon>Thermodesulfobacteriota</taxon>
        <taxon>Desulfobacteria</taxon>
        <taxon>Desulfobacterales</taxon>
        <taxon>Desulfococcaceae</taxon>
        <taxon>Desulfonema</taxon>
    </lineage>
</organism>
<evidence type="ECO:0000256" key="2">
    <source>
        <dbReference type="SAM" id="Phobius"/>
    </source>
</evidence>
<feature type="region of interest" description="Disordered" evidence="1">
    <location>
        <begin position="36"/>
        <end position="64"/>
    </location>
</feature>
<feature type="domain" description="Peptide chain release factor" evidence="3">
    <location>
        <begin position="152"/>
        <end position="245"/>
    </location>
</feature>
<dbReference type="RefSeq" id="WP_166404989.1">
    <property type="nucleotide sequence ID" value="NZ_BEXT01000001.1"/>
</dbReference>
<name>A0A401FUX9_9BACT</name>
<dbReference type="InterPro" id="IPR045853">
    <property type="entry name" value="Pep_chain_release_fac_I_sf"/>
</dbReference>
<evidence type="ECO:0000313" key="5">
    <source>
        <dbReference type="Proteomes" id="UP000288096"/>
    </source>
</evidence>
<dbReference type="Gene3D" id="6.10.140.1950">
    <property type="match status" value="2"/>
</dbReference>
<gene>
    <name evidence="4" type="ORF">DENIS_1741</name>
</gene>
<dbReference type="GO" id="GO:0006415">
    <property type="term" value="P:translational termination"/>
    <property type="evidence" value="ECO:0007669"/>
    <property type="project" value="InterPro"/>
</dbReference>
<feature type="compositionally biased region" description="Basic and acidic residues" evidence="1">
    <location>
        <begin position="46"/>
        <end position="56"/>
    </location>
</feature>
<evidence type="ECO:0000313" key="4">
    <source>
        <dbReference type="EMBL" id="GBC60782.1"/>
    </source>
</evidence>
<evidence type="ECO:0000259" key="3">
    <source>
        <dbReference type="Pfam" id="PF03462"/>
    </source>
</evidence>
<protein>
    <recommendedName>
        <fullName evidence="3">Peptide chain release factor domain-containing protein</fullName>
    </recommendedName>
</protein>
<dbReference type="SUPFAM" id="SSF75620">
    <property type="entry name" value="Release factor"/>
    <property type="match status" value="1"/>
</dbReference>
<dbReference type="EMBL" id="BEXT01000001">
    <property type="protein sequence ID" value="GBC60782.1"/>
    <property type="molecule type" value="Genomic_DNA"/>
</dbReference>
<keyword evidence="2" id="KW-0812">Transmembrane</keyword>